<dbReference type="GeneID" id="127749915"/>
<evidence type="ECO:0000256" key="6">
    <source>
        <dbReference type="ARBA" id="ARBA00022932"/>
    </source>
</evidence>
<evidence type="ECO:0000256" key="2">
    <source>
        <dbReference type="ARBA" id="ARBA00012417"/>
    </source>
</evidence>
<evidence type="ECO:0000256" key="3">
    <source>
        <dbReference type="ARBA" id="ARBA00022679"/>
    </source>
</evidence>
<keyword evidence="9" id="KW-0862">Zinc</keyword>
<dbReference type="OrthoDB" id="5871067at2759"/>
<dbReference type="InterPro" id="IPR043502">
    <property type="entry name" value="DNA/RNA_pol_sf"/>
</dbReference>
<reference evidence="12" key="1">
    <citation type="submission" date="2025-08" db="UniProtKB">
        <authorList>
            <consortium name="RefSeq"/>
        </authorList>
    </citation>
    <scope>IDENTIFICATION</scope>
    <source>
        <tissue evidence="12">Whole organism</tissue>
    </source>
</reference>
<dbReference type="Gene3D" id="3.90.1600.10">
    <property type="entry name" value="Palm domain of DNA polymerase"/>
    <property type="match status" value="1"/>
</dbReference>
<dbReference type="SUPFAM" id="SSF56672">
    <property type="entry name" value="DNA/RNA polymerases"/>
    <property type="match status" value="1"/>
</dbReference>
<feature type="domain" description="C2H2-type" evidence="10">
    <location>
        <begin position="310"/>
        <end position="339"/>
    </location>
</feature>
<keyword evidence="9" id="KW-0863">Zinc-finger</keyword>
<dbReference type="GO" id="GO:0000166">
    <property type="term" value="F:nucleotide binding"/>
    <property type="evidence" value="ECO:0007669"/>
    <property type="project" value="InterPro"/>
</dbReference>
<evidence type="ECO:0000256" key="1">
    <source>
        <dbReference type="ARBA" id="ARBA00005755"/>
    </source>
</evidence>
<gene>
    <name evidence="12" type="primary">LOC127749915</name>
</gene>
<evidence type="ECO:0000256" key="9">
    <source>
        <dbReference type="PROSITE-ProRule" id="PRU00042"/>
    </source>
</evidence>
<evidence type="ECO:0000313" key="12">
    <source>
        <dbReference type="RefSeq" id="XP_052125924.1"/>
    </source>
</evidence>
<dbReference type="PANTHER" id="PTHR33568">
    <property type="entry name" value="DNA POLYMERASE"/>
    <property type="match status" value="1"/>
</dbReference>
<keyword evidence="4" id="KW-0548">Nucleotidyltransferase</keyword>
<dbReference type="PROSITE" id="PS00028">
    <property type="entry name" value="ZINC_FINGER_C2H2_1"/>
    <property type="match status" value="1"/>
</dbReference>
<dbReference type="KEGG" id="foc:127749915"/>
<sequence>MQTRERVLKRFKDIKFREEVIVIKGLGESLPSEALMTSMFDKVLERQRTAVGSKDDDMVVLEIANNHNVENPLWFSMRRADQLSGQVVIDKLSRVLNSNQQFFSDGQMTVSYIHVPTPEAGGRRTHGRSVNETMDEWLKRKSDAASIWSPQNTNDSMCLTRSVSVAIAKYNEERRVLYKIKKDVGNVLTEQALYLCQSAGIDSQKSCGLAEVARLQEFLKATYRIIVFTDKKGKDCVYKGDYAVGLKNIYLLLHKEHFSAIMFPRQAFDYDYDCEKCAVFFNKKGEHQCQGSCWRCFGPDPHDQPGVVLERCGDCGHQFAGPDCLENHKTIKLHRATKTKCETFKFCALCSTSYSTQREASHVCNTVYCQYCKHNVRENHLCYMTPWSEREKRPKWKYLTVYYDFECSQVDPIEGKDDIFEHKPNLLVTQTVCDQCKHIDQNEYFCENCQNRQHIFHNLDDKNINVVQQFLTYLKSFPAKTEILLVAHNAKAYDVLFILQELIAHGLKPEITLQGAKIICLKIGNFKFIDSLMFLPMPLAAMPKSFGLTELKKGHWCYLANRSEFYSYVGPMLDKKYYCSSGMKDKAYYEFEQWYKDQVENNYVFNFRKELIDYCISDVTILRQACQSFRSLFSEKAGFDPMFNCISLSGACMAAFRRNFLQKDTIGIVPPGGYHGRGKQSHVALQWLDYESFKLGETIKTIHTDREVSVLGRRVDGYVEISLIDNTIERRIYQFHGCYWHHCPKHYPSEEGCGVNRFQQTQKITQMFRTHGYKVIEKWECDFKWDMENDPDVKNYFESHPTQRTQPLNLRDALAGGRTSAFKAYYKANLKEGEKIMMVDVISEYPAANLRGKYSFGHPRIFLEGDPTMPDVHEWNGVIKATLLPPRDLFIPVLPYKCGGKLHFPLCRLCAETESEEICSHDNPEDRQLTGTWCAPEIKLAVLEKSYQLSTVHEVYQYPGEMKYNPETGEDGLLSAYVRCFMALKIQASGWPENCDTPEAQQKYVEEILKCEGITIDPNKMEYNPALRQLSKLMLNSFWGKFGEKCLRSKTEFVYDYGELMHIISDPKKIVQTLLPLSETCLQVSWKPVNDSEESLPTSSLLHAAFTTCHGRMQLYQYLDTVRERAIYADTDSCAYISRPGEPELRLGTHLGDLTDQVSEQFGPGSFILEMVCAGPKNYSYLVAKGGDPNNVGVVIKVRGININKSCDQLVTFHNLKAMVLGQKDAITVPIPRQIARLPGWRVVTRDTSKKWQAKNSKRRRVGEGDTVPHGYNRWLNAEQEDQALLEALETLRDA</sequence>
<comment type="similarity">
    <text evidence="1">Belongs to the DNA polymerase type-B family.</text>
</comment>
<keyword evidence="5" id="KW-0235">DNA replication</keyword>
<dbReference type="GO" id="GO:0003677">
    <property type="term" value="F:DNA binding"/>
    <property type="evidence" value="ECO:0007669"/>
    <property type="project" value="UniProtKB-KW"/>
</dbReference>
<proteinExistence type="inferred from homology"/>
<evidence type="ECO:0000256" key="4">
    <source>
        <dbReference type="ARBA" id="ARBA00022695"/>
    </source>
</evidence>
<dbReference type="Gene3D" id="3.30.420.10">
    <property type="entry name" value="Ribonuclease H-like superfamily/Ribonuclease H"/>
    <property type="match status" value="1"/>
</dbReference>
<dbReference type="InterPro" id="IPR023211">
    <property type="entry name" value="DNA_pol_palm_dom_sf"/>
</dbReference>
<keyword evidence="6" id="KW-0239">DNA-directed DNA polymerase</keyword>
<dbReference type="GO" id="GO:0008270">
    <property type="term" value="F:zinc ion binding"/>
    <property type="evidence" value="ECO:0007669"/>
    <property type="project" value="UniProtKB-KW"/>
</dbReference>
<evidence type="ECO:0000259" key="10">
    <source>
        <dbReference type="PROSITE" id="PS50157"/>
    </source>
</evidence>
<dbReference type="Gene3D" id="1.10.287.690">
    <property type="entry name" value="Helix hairpin bin"/>
    <property type="match status" value="1"/>
</dbReference>
<dbReference type="InterPro" id="IPR013087">
    <property type="entry name" value="Znf_C2H2_type"/>
</dbReference>
<evidence type="ECO:0000256" key="5">
    <source>
        <dbReference type="ARBA" id="ARBA00022705"/>
    </source>
</evidence>
<dbReference type="PROSITE" id="PS50157">
    <property type="entry name" value="ZINC_FINGER_C2H2_2"/>
    <property type="match status" value="1"/>
</dbReference>
<dbReference type="GO" id="GO:0003887">
    <property type="term" value="F:DNA-directed DNA polymerase activity"/>
    <property type="evidence" value="ECO:0007669"/>
    <property type="project" value="UniProtKB-KW"/>
</dbReference>
<accession>A0A9C6UEI4</accession>
<dbReference type="InterPro" id="IPR012337">
    <property type="entry name" value="RNaseH-like_sf"/>
</dbReference>
<keyword evidence="9" id="KW-0479">Metal-binding</keyword>
<protein>
    <recommendedName>
        <fullName evidence="2">DNA-directed DNA polymerase</fullName>
        <ecNumber evidence="2">2.7.7.7</ecNumber>
    </recommendedName>
</protein>
<dbReference type="EC" id="2.7.7.7" evidence="2"/>
<evidence type="ECO:0000256" key="7">
    <source>
        <dbReference type="ARBA" id="ARBA00023125"/>
    </source>
</evidence>
<keyword evidence="11" id="KW-1185">Reference proteome</keyword>
<comment type="catalytic activity">
    <reaction evidence="8">
        <text>DNA(n) + a 2'-deoxyribonucleoside 5'-triphosphate = DNA(n+1) + diphosphate</text>
        <dbReference type="Rhea" id="RHEA:22508"/>
        <dbReference type="Rhea" id="RHEA-COMP:17339"/>
        <dbReference type="Rhea" id="RHEA-COMP:17340"/>
        <dbReference type="ChEBI" id="CHEBI:33019"/>
        <dbReference type="ChEBI" id="CHEBI:61560"/>
        <dbReference type="ChEBI" id="CHEBI:173112"/>
        <dbReference type="EC" id="2.7.7.7"/>
    </reaction>
</comment>
<name>A0A9C6UEI4_FRAOC</name>
<dbReference type="InterPro" id="IPR036397">
    <property type="entry name" value="RNaseH_sf"/>
</dbReference>
<keyword evidence="7" id="KW-0238">DNA-binding</keyword>
<dbReference type="SUPFAM" id="SSF53098">
    <property type="entry name" value="Ribonuclease H-like"/>
    <property type="match status" value="1"/>
</dbReference>
<dbReference type="GO" id="GO:0006260">
    <property type="term" value="P:DNA replication"/>
    <property type="evidence" value="ECO:0007669"/>
    <property type="project" value="UniProtKB-KW"/>
</dbReference>
<dbReference type="InterPro" id="IPR004868">
    <property type="entry name" value="DNA-dir_DNA_pol_B_mt/vir"/>
</dbReference>
<dbReference type="Proteomes" id="UP000504606">
    <property type="component" value="Unplaced"/>
</dbReference>
<dbReference type="Gene3D" id="3.40.960.10">
    <property type="entry name" value="VSR Endonuclease"/>
    <property type="match status" value="1"/>
</dbReference>
<evidence type="ECO:0000313" key="11">
    <source>
        <dbReference type="Proteomes" id="UP000504606"/>
    </source>
</evidence>
<dbReference type="RefSeq" id="XP_052125924.1">
    <property type="nucleotide sequence ID" value="XM_052269964.1"/>
</dbReference>
<organism evidence="11 12">
    <name type="scientific">Frankliniella occidentalis</name>
    <name type="common">Western flower thrips</name>
    <name type="synonym">Euthrips occidentalis</name>
    <dbReference type="NCBI Taxonomy" id="133901"/>
    <lineage>
        <taxon>Eukaryota</taxon>
        <taxon>Metazoa</taxon>
        <taxon>Ecdysozoa</taxon>
        <taxon>Arthropoda</taxon>
        <taxon>Hexapoda</taxon>
        <taxon>Insecta</taxon>
        <taxon>Pterygota</taxon>
        <taxon>Neoptera</taxon>
        <taxon>Paraneoptera</taxon>
        <taxon>Thysanoptera</taxon>
        <taxon>Terebrantia</taxon>
        <taxon>Thripoidea</taxon>
        <taxon>Thripidae</taxon>
        <taxon>Frankliniella</taxon>
    </lineage>
</organism>
<keyword evidence="3" id="KW-0808">Transferase</keyword>
<evidence type="ECO:0000256" key="8">
    <source>
        <dbReference type="ARBA" id="ARBA00049244"/>
    </source>
</evidence>
<dbReference type="PANTHER" id="PTHR33568:SF3">
    <property type="entry name" value="DNA-DIRECTED DNA POLYMERASE"/>
    <property type="match status" value="1"/>
</dbReference>
<dbReference type="Pfam" id="PF03175">
    <property type="entry name" value="DNA_pol_B_2"/>
    <property type="match status" value="2"/>
</dbReference>
<dbReference type="GO" id="GO:0042575">
    <property type="term" value="C:DNA polymerase complex"/>
    <property type="evidence" value="ECO:0007669"/>
    <property type="project" value="UniProtKB-ARBA"/>
</dbReference>